<dbReference type="InterPro" id="IPR052462">
    <property type="entry name" value="SLIRP/GR-RBP-like"/>
</dbReference>
<evidence type="ECO:0000256" key="1">
    <source>
        <dbReference type="ARBA" id="ARBA00022884"/>
    </source>
</evidence>
<dbReference type="CDD" id="cd12368">
    <property type="entry name" value="RRM3_RBM45"/>
    <property type="match status" value="1"/>
</dbReference>
<feature type="compositionally biased region" description="Low complexity" evidence="3">
    <location>
        <begin position="582"/>
        <end position="601"/>
    </location>
</feature>
<sequence>MSLSIDEPTNSRLFVAEFLRSVFEQFGNVQFTKYLREKGVAYVKYDRASSAALAIENLHEVTLNDGEGPRLKVLLADSPHTRTLTALQPRQALDELPSDPDNTPPRSRLFMVVPKSAEGTIIEAEMARFAGLQYCKTDLIATKGIVFVKYSKSSSACLAMETVQETGMVAGYKVKVMLAEPKTRRGSAADAGYPLGLAPRGGAPLPQGLLAGMGMPSPYAAAAANASLLSSLNPSIMNQGLGLPEYALLQGTAGATGGSGFQAPGAAAAAAAAVGLHGVTSFSGMSSLSGGSSSNLLTPMGPGASKSLSKTRLFVVVHKSVGDEALSRIFRAFPGMEYCDLKKDRLSGRSKGYCYVSYAAPESAAAAQAQLNGVEFPPGSGYKLKVMFAEPLGARPMRCPGDSLLPADADAASASSGGYLSAGPTAAAATSEENVAAAAAAAVAAGMHHSYLAASPQEGACSTSMQLHTPMTGESTAGMLQSSSYTVSGEPSPISRSGGGGAMHAAGGAGGAPSAHSSPLRPSMGGLLDGSDLAAVQSGLANMALQENGLHSPASGTTAMSGPTISDGATSSWRALSPDHLQQQQQQAAAEAAAVMQQHQQRPGSASMSPLQHAAVAAAQQASSALGSAGVSPIKSLGLQHDETVVYSALSRPLPDYALTHVFSQVGPVEFVRVLADERVAMVKYVSSEGARLAVGNLNGTEVLGEVLHVRHSPPLPLHVRMTP</sequence>
<organism evidence="6">
    <name type="scientific">Chlorella variabilis</name>
    <name type="common">Green alga</name>
    <dbReference type="NCBI Taxonomy" id="554065"/>
    <lineage>
        <taxon>Eukaryota</taxon>
        <taxon>Viridiplantae</taxon>
        <taxon>Chlorophyta</taxon>
        <taxon>core chlorophytes</taxon>
        <taxon>Trebouxiophyceae</taxon>
        <taxon>Chlorellales</taxon>
        <taxon>Chlorellaceae</taxon>
        <taxon>Chlorella clade</taxon>
        <taxon>Chlorella</taxon>
    </lineage>
</organism>
<dbReference type="SMART" id="SM00360">
    <property type="entry name" value="RRM"/>
    <property type="match status" value="3"/>
</dbReference>
<dbReference type="GeneID" id="17351543"/>
<dbReference type="InParanoid" id="E1ZQ33"/>
<evidence type="ECO:0000313" key="5">
    <source>
        <dbReference type="EMBL" id="EFN52169.1"/>
    </source>
</evidence>
<dbReference type="EMBL" id="GL433858">
    <property type="protein sequence ID" value="EFN52169.1"/>
    <property type="molecule type" value="Genomic_DNA"/>
</dbReference>
<dbReference type="InterPro" id="IPR012677">
    <property type="entry name" value="Nucleotide-bd_a/b_plait_sf"/>
</dbReference>
<dbReference type="PANTHER" id="PTHR48027">
    <property type="entry name" value="HETEROGENEOUS NUCLEAR RIBONUCLEOPROTEIN 87F-RELATED"/>
    <property type="match status" value="1"/>
</dbReference>
<dbReference type="InterPro" id="IPR000504">
    <property type="entry name" value="RRM_dom"/>
</dbReference>
<evidence type="ECO:0000259" key="4">
    <source>
        <dbReference type="PROSITE" id="PS50102"/>
    </source>
</evidence>
<proteinExistence type="predicted"/>
<feature type="region of interest" description="Disordered" evidence="3">
    <location>
        <begin position="473"/>
        <end position="526"/>
    </location>
</feature>
<dbReference type="Proteomes" id="UP000008141">
    <property type="component" value="Unassembled WGS sequence"/>
</dbReference>
<dbReference type="KEGG" id="cvr:CHLNCDRAFT_139351"/>
<dbReference type="eggNOG" id="ENOG502QTJ8">
    <property type="taxonomic scope" value="Eukaryota"/>
</dbReference>
<keyword evidence="1 2" id="KW-0694">RNA-binding</keyword>
<evidence type="ECO:0000256" key="3">
    <source>
        <dbReference type="SAM" id="MobiDB-lite"/>
    </source>
</evidence>
<dbReference type="CDD" id="cd00590">
    <property type="entry name" value="RRM_SF"/>
    <property type="match status" value="1"/>
</dbReference>
<feature type="region of interest" description="Disordered" evidence="3">
    <location>
        <begin position="549"/>
        <end position="613"/>
    </location>
</feature>
<keyword evidence="6" id="KW-1185">Reference proteome</keyword>
<dbReference type="RefSeq" id="XP_005844271.1">
    <property type="nucleotide sequence ID" value="XM_005844209.1"/>
</dbReference>
<dbReference type="PROSITE" id="PS50102">
    <property type="entry name" value="RRM"/>
    <property type="match status" value="3"/>
</dbReference>
<evidence type="ECO:0000313" key="6">
    <source>
        <dbReference type="Proteomes" id="UP000008141"/>
    </source>
</evidence>
<dbReference type="GO" id="GO:0003723">
    <property type="term" value="F:RNA binding"/>
    <property type="evidence" value="ECO:0007669"/>
    <property type="project" value="UniProtKB-UniRule"/>
</dbReference>
<dbReference type="OrthoDB" id="439808at2759"/>
<name>E1ZQ33_CHLVA</name>
<feature type="domain" description="RRM" evidence="4">
    <location>
        <begin position="311"/>
        <end position="391"/>
    </location>
</feature>
<feature type="domain" description="RRM" evidence="4">
    <location>
        <begin position="19"/>
        <end position="78"/>
    </location>
</feature>
<dbReference type="AlphaFoldDB" id="E1ZQ33"/>
<dbReference type="Gene3D" id="3.30.70.330">
    <property type="match status" value="3"/>
</dbReference>
<dbReference type="InterPro" id="IPR034207">
    <property type="entry name" value="RBM45_RRM3"/>
</dbReference>
<dbReference type="Pfam" id="PF00076">
    <property type="entry name" value="RRM_1"/>
    <property type="match status" value="3"/>
</dbReference>
<feature type="domain" description="RRM" evidence="4">
    <location>
        <begin position="643"/>
        <end position="715"/>
    </location>
</feature>
<dbReference type="InterPro" id="IPR035979">
    <property type="entry name" value="RBD_domain_sf"/>
</dbReference>
<feature type="compositionally biased region" description="Polar residues" evidence="3">
    <location>
        <begin position="473"/>
        <end position="489"/>
    </location>
</feature>
<gene>
    <name evidence="5" type="ORF">CHLNCDRAFT_139351</name>
</gene>
<feature type="compositionally biased region" description="Gly residues" evidence="3">
    <location>
        <begin position="497"/>
        <end position="511"/>
    </location>
</feature>
<feature type="compositionally biased region" description="Polar residues" evidence="3">
    <location>
        <begin position="554"/>
        <end position="574"/>
    </location>
</feature>
<accession>E1ZQ33</accession>
<evidence type="ECO:0000256" key="2">
    <source>
        <dbReference type="PROSITE-ProRule" id="PRU00176"/>
    </source>
</evidence>
<reference evidence="5 6" key="1">
    <citation type="journal article" date="2010" name="Plant Cell">
        <title>The Chlorella variabilis NC64A genome reveals adaptation to photosymbiosis, coevolution with viruses, and cryptic sex.</title>
        <authorList>
            <person name="Blanc G."/>
            <person name="Duncan G."/>
            <person name="Agarkova I."/>
            <person name="Borodovsky M."/>
            <person name="Gurnon J."/>
            <person name="Kuo A."/>
            <person name="Lindquist E."/>
            <person name="Lucas S."/>
            <person name="Pangilinan J."/>
            <person name="Polle J."/>
            <person name="Salamov A."/>
            <person name="Terry A."/>
            <person name="Yamada T."/>
            <person name="Dunigan D.D."/>
            <person name="Grigoriev I.V."/>
            <person name="Claverie J.M."/>
            <person name="Van Etten J.L."/>
        </authorList>
    </citation>
    <scope>NUCLEOTIDE SEQUENCE [LARGE SCALE GENOMIC DNA]</scope>
    <source>
        <strain evidence="5 6">NC64A</strain>
    </source>
</reference>
<dbReference type="STRING" id="554065.E1ZQ33"/>
<dbReference type="SUPFAM" id="SSF54928">
    <property type="entry name" value="RNA-binding domain, RBD"/>
    <property type="match status" value="3"/>
</dbReference>
<protein>
    <recommendedName>
        <fullName evidence="4">RRM domain-containing protein</fullName>
    </recommendedName>
</protein>